<sequence length="144" mass="16224">MVGFTPHRILIPINGSPTDDEAVRLGCRLARRGKAKVMVVTVLEIRRSLALGAVQDVEMDRAEGLIEQAEKMARQLETDIETELLQAREAGPAIVEEITHWQADLVVVGMPFRERFGEFHMGRTAPYLLRHAPCRALLFREPPQ</sequence>
<gene>
    <name evidence="4" type="ORF">JF887_04250</name>
</gene>
<protein>
    <submittedName>
        <fullName evidence="4">Universal stress protein</fullName>
    </submittedName>
</protein>
<evidence type="ECO:0000313" key="4">
    <source>
        <dbReference type="EMBL" id="MBJ7608628.1"/>
    </source>
</evidence>
<dbReference type="Proteomes" id="UP000614410">
    <property type="component" value="Unassembled WGS sequence"/>
</dbReference>
<keyword evidence="2" id="KW-0175">Coiled coil</keyword>
<dbReference type="CDD" id="cd00293">
    <property type="entry name" value="USP-like"/>
    <property type="match status" value="1"/>
</dbReference>
<reference evidence="4 5" key="1">
    <citation type="submission" date="2020-10" db="EMBL/GenBank/DDBJ databases">
        <title>Ca. Dormibacterota MAGs.</title>
        <authorList>
            <person name="Montgomery K."/>
        </authorList>
    </citation>
    <scope>NUCLEOTIDE SEQUENCE [LARGE SCALE GENOMIC DNA]</scope>
    <source>
        <strain evidence="4">Mitchell_Peninsula_5</strain>
    </source>
</reference>
<proteinExistence type="inferred from homology"/>
<name>A0A934KKU1_9BACT</name>
<feature type="coiled-coil region" evidence="2">
    <location>
        <begin position="59"/>
        <end position="86"/>
    </location>
</feature>
<feature type="domain" description="UspA" evidence="3">
    <location>
        <begin position="7"/>
        <end position="140"/>
    </location>
</feature>
<evidence type="ECO:0000259" key="3">
    <source>
        <dbReference type="Pfam" id="PF00582"/>
    </source>
</evidence>
<dbReference type="PRINTS" id="PR01438">
    <property type="entry name" value="UNVRSLSTRESS"/>
</dbReference>
<dbReference type="SUPFAM" id="SSF52402">
    <property type="entry name" value="Adenine nucleotide alpha hydrolases-like"/>
    <property type="match status" value="1"/>
</dbReference>
<accession>A0A934KKU1</accession>
<dbReference type="InterPro" id="IPR014729">
    <property type="entry name" value="Rossmann-like_a/b/a_fold"/>
</dbReference>
<evidence type="ECO:0000256" key="2">
    <source>
        <dbReference type="SAM" id="Coils"/>
    </source>
</evidence>
<dbReference type="AlphaFoldDB" id="A0A934KKU1"/>
<comment type="caution">
    <text evidence="4">The sequence shown here is derived from an EMBL/GenBank/DDBJ whole genome shotgun (WGS) entry which is preliminary data.</text>
</comment>
<dbReference type="InterPro" id="IPR006015">
    <property type="entry name" value="Universal_stress_UspA"/>
</dbReference>
<dbReference type="PANTHER" id="PTHR46268:SF6">
    <property type="entry name" value="UNIVERSAL STRESS PROTEIN UP12"/>
    <property type="match status" value="1"/>
</dbReference>
<comment type="similarity">
    <text evidence="1">Belongs to the universal stress protein A family.</text>
</comment>
<evidence type="ECO:0000313" key="5">
    <source>
        <dbReference type="Proteomes" id="UP000614410"/>
    </source>
</evidence>
<dbReference type="Pfam" id="PF00582">
    <property type="entry name" value="Usp"/>
    <property type="match status" value="1"/>
</dbReference>
<dbReference type="InterPro" id="IPR006016">
    <property type="entry name" value="UspA"/>
</dbReference>
<evidence type="ECO:0000256" key="1">
    <source>
        <dbReference type="ARBA" id="ARBA00008791"/>
    </source>
</evidence>
<dbReference type="PANTHER" id="PTHR46268">
    <property type="entry name" value="STRESS RESPONSE PROTEIN NHAX"/>
    <property type="match status" value="1"/>
</dbReference>
<dbReference type="EMBL" id="JAEKNN010000022">
    <property type="protein sequence ID" value="MBJ7608628.1"/>
    <property type="molecule type" value="Genomic_DNA"/>
</dbReference>
<dbReference type="Gene3D" id="3.40.50.620">
    <property type="entry name" value="HUPs"/>
    <property type="match status" value="1"/>
</dbReference>
<organism evidence="4 5">
    <name type="scientific">Candidatus Amunia macphersoniae</name>
    <dbReference type="NCBI Taxonomy" id="3127014"/>
    <lineage>
        <taxon>Bacteria</taxon>
        <taxon>Bacillati</taxon>
        <taxon>Candidatus Dormiibacterota</taxon>
        <taxon>Candidatus Dormibacteria</taxon>
        <taxon>Candidatus Aeolococcales</taxon>
        <taxon>Candidatus Aeolococcaceae</taxon>
        <taxon>Candidatus Amunia</taxon>
    </lineage>
</organism>